<sequence>MKILIVGAGLTGATIARCLAEQGHDITVIDKRKHIGGNCYDEVRNGTLVHKYGPHLLHHSDVGVHNFLSRWTSWIPYEHKVKVEYRDTLISFPVNLKTLQELYGIETEQEAIKYFEKVRDTKSPTNCDELFDHSVGKDLADIFFRPYTKKMWGTDPKNIECAVGARIPVRTSDDDRYFSDKYQYMPEGGYTKMFERMLDHERIEVKIRTPFEKEMEAHYDFIFNSMPIDAYYDFKFGKLPYRSLRMEVKEEKHDHGITTVNNSASEEGHTRYTVWKNIPGHGDGDTVTYEYPCDYDGTNEPYYPVTHGKELYAKYAEHAKSDKMMFIGRMGAYQYIDMWKAVRNGLDIVSDFKA</sequence>
<evidence type="ECO:0000259" key="1">
    <source>
        <dbReference type="Pfam" id="PF03275"/>
    </source>
</evidence>
<proteinExistence type="predicted"/>
<dbReference type="Gene3D" id="3.40.50.720">
    <property type="entry name" value="NAD(P)-binding Rossmann-like Domain"/>
    <property type="match status" value="3"/>
</dbReference>
<evidence type="ECO:0000313" key="2">
    <source>
        <dbReference type="EMBL" id="ASU00623.1"/>
    </source>
</evidence>
<dbReference type="RefSeq" id="YP_009613074.1">
    <property type="nucleotide sequence ID" value="NC_042019.1"/>
</dbReference>
<organism evidence="2 3">
    <name type="scientific">Aeromonas phage AS-gz</name>
    <dbReference type="NCBI Taxonomy" id="2026082"/>
    <lineage>
        <taxon>Viruses</taxon>
        <taxon>Duplodnaviria</taxon>
        <taxon>Heunggongvirae</taxon>
        <taxon>Uroviricota</taxon>
        <taxon>Caudoviricetes</taxon>
        <taxon>Pantevenvirales</taxon>
        <taxon>Straboviridae</taxon>
        <taxon>Tulanevirus</taxon>
        <taxon>Tulanevirus asgz</taxon>
    </lineage>
</organism>
<feature type="domain" description="UDP-galactopyranose mutase C-terminal" evidence="1">
    <location>
        <begin position="143"/>
        <end position="335"/>
    </location>
</feature>
<dbReference type="InterPro" id="IPR015899">
    <property type="entry name" value="UDP-GalPyranose_mutase_C"/>
</dbReference>
<dbReference type="Pfam" id="PF03275">
    <property type="entry name" value="GLF"/>
    <property type="match status" value="1"/>
</dbReference>
<dbReference type="GeneID" id="40089444"/>
<dbReference type="PANTHER" id="PTHR21197:SF0">
    <property type="entry name" value="UDP-GALACTOPYRANOSE MUTASE"/>
    <property type="match status" value="1"/>
</dbReference>
<dbReference type="SUPFAM" id="SSF51971">
    <property type="entry name" value="Nucleotide-binding domain"/>
    <property type="match status" value="1"/>
</dbReference>
<dbReference type="GO" id="GO:0050660">
    <property type="term" value="F:flavin adenine dinucleotide binding"/>
    <property type="evidence" value="ECO:0007669"/>
    <property type="project" value="TreeGrafter"/>
</dbReference>
<reference evidence="2 3" key="1">
    <citation type="submission" date="2017-07" db="EMBL/GenBank/DDBJ databases">
        <title>In vitro design and evaluation of phage cocktails against multidrug-resistant Aeromonas salmonicida.</title>
        <authorList>
            <person name="Chen L."/>
            <person name="Yuan S."/>
            <person name="Ma Y."/>
        </authorList>
    </citation>
    <scope>NUCLEOTIDE SEQUENCE [LARGE SCALE GENOMIC DNA]</scope>
</reference>
<dbReference type="PANTHER" id="PTHR21197">
    <property type="entry name" value="UDP-GALACTOPYRANOSE MUTASE"/>
    <property type="match status" value="1"/>
</dbReference>
<name>A0A223LF53_9CAUD</name>
<dbReference type="Proteomes" id="UP000221110">
    <property type="component" value="Segment"/>
</dbReference>
<keyword evidence="3" id="KW-1185">Reference proteome</keyword>
<dbReference type="Pfam" id="PF13450">
    <property type="entry name" value="NAD_binding_8"/>
    <property type="match status" value="1"/>
</dbReference>
<evidence type="ECO:0000313" key="3">
    <source>
        <dbReference type="Proteomes" id="UP000221110"/>
    </source>
</evidence>
<accession>A0A223LF53</accession>
<dbReference type="SUPFAM" id="SSF54373">
    <property type="entry name" value="FAD-linked reductases, C-terminal domain"/>
    <property type="match status" value="1"/>
</dbReference>
<protein>
    <submittedName>
        <fullName evidence="2">UDP-galactopyranose mutase</fullName>
    </submittedName>
</protein>
<dbReference type="KEGG" id="vg:40089444"/>
<dbReference type="GO" id="GO:0008767">
    <property type="term" value="F:UDP-galactopyranose mutase activity"/>
    <property type="evidence" value="ECO:0007669"/>
    <property type="project" value="InterPro"/>
</dbReference>
<dbReference type="EMBL" id="MF479730">
    <property type="protein sequence ID" value="ASU00623.1"/>
    <property type="molecule type" value="Genomic_DNA"/>
</dbReference>